<dbReference type="InterPro" id="IPR058240">
    <property type="entry name" value="rSAM_sf"/>
</dbReference>
<dbReference type="Pfam" id="PF16199">
    <property type="entry name" value="Radical_SAM_C"/>
    <property type="match status" value="1"/>
</dbReference>
<evidence type="ECO:0000256" key="3">
    <source>
        <dbReference type="ARBA" id="ARBA00022691"/>
    </source>
</evidence>
<reference evidence="8" key="1">
    <citation type="submission" date="2023-01" db="EMBL/GenBank/DDBJ databases">
        <title>Human gut microbiome strain richness.</title>
        <authorList>
            <person name="Chen-Liaw A."/>
        </authorList>
    </citation>
    <scope>NUCLEOTIDE SEQUENCE</scope>
    <source>
        <strain evidence="8">1001283st1_G1_1001283B150217_161031</strain>
    </source>
</reference>
<name>A0AAW6D258_9FIRM</name>
<dbReference type="Pfam" id="PF04055">
    <property type="entry name" value="Radical_SAM"/>
    <property type="match status" value="1"/>
</dbReference>
<evidence type="ECO:0000256" key="2">
    <source>
        <dbReference type="ARBA" id="ARBA00022485"/>
    </source>
</evidence>
<evidence type="ECO:0000313" key="9">
    <source>
        <dbReference type="Proteomes" id="UP001210809"/>
    </source>
</evidence>
<keyword evidence="2" id="KW-0004">4Fe-4S</keyword>
<evidence type="ECO:0000256" key="5">
    <source>
        <dbReference type="ARBA" id="ARBA00023004"/>
    </source>
</evidence>
<keyword evidence="4" id="KW-0479">Metal-binding</keyword>
<dbReference type="SFLD" id="SFLDG01091">
    <property type="entry name" value="uncharacterized_CHP01210-like"/>
    <property type="match status" value="1"/>
</dbReference>
<dbReference type="Gene3D" id="3.80.30.20">
    <property type="entry name" value="tm_1862 like domain"/>
    <property type="match status" value="1"/>
</dbReference>
<feature type="domain" description="Radical SAM core" evidence="7">
    <location>
        <begin position="26"/>
        <end position="278"/>
    </location>
</feature>
<comment type="cofactor">
    <cofactor evidence="1">
        <name>[4Fe-4S] cluster</name>
        <dbReference type="ChEBI" id="CHEBI:49883"/>
    </cofactor>
</comment>
<dbReference type="Proteomes" id="UP001210809">
    <property type="component" value="Unassembled WGS sequence"/>
</dbReference>
<gene>
    <name evidence="8" type="ORF">PNE09_09410</name>
</gene>
<dbReference type="InterPro" id="IPR005911">
    <property type="entry name" value="YhcC-like"/>
</dbReference>
<dbReference type="GO" id="GO:0046872">
    <property type="term" value="F:metal ion binding"/>
    <property type="evidence" value="ECO:0007669"/>
    <property type="project" value="UniProtKB-KW"/>
</dbReference>
<evidence type="ECO:0000256" key="4">
    <source>
        <dbReference type="ARBA" id="ARBA00022723"/>
    </source>
</evidence>
<proteinExistence type="predicted"/>
<sequence length="320" mass="35684">MNSTNPFIYSDDNKRYHTLNYYNKSSFNSKVFKAVIDAGFTCPNKDGTKGTGGCIYCMGGSGYFTEKSDGEIYDSVKRQLAAEKERIYKKHPNSLITAYFQANTNTYAPVATLKEAYTAALDSEVHGISIGTRADCLPDDVIALLCDINSKTHLTVELGLQTVHDKTAQIINRCYSYEEFLEGYRKLQESGIRTCLHLIDGLPDETKADMLETAKEVARLHPAAVKIHLLHINHGTALERLFLSGGYVPLTRDEYIDIVISQLEYLPADIVIERITGDADKKYLVAPMWSADKIAVLGGIDRQMKLRDTYQGIKCDSGQP</sequence>
<dbReference type="PANTHER" id="PTHR11135">
    <property type="entry name" value="HISTONE ACETYLTRANSFERASE-RELATED"/>
    <property type="match status" value="1"/>
</dbReference>
<keyword evidence="3" id="KW-0949">S-adenosyl-L-methionine</keyword>
<evidence type="ECO:0000259" key="7">
    <source>
        <dbReference type="PROSITE" id="PS51918"/>
    </source>
</evidence>
<accession>A0AAW6D258</accession>
<dbReference type="PANTHER" id="PTHR11135:SF1">
    <property type="entry name" value="PROTEIN YHCC"/>
    <property type="match status" value="1"/>
</dbReference>
<dbReference type="InterPro" id="IPR032432">
    <property type="entry name" value="Radical_SAM_C"/>
</dbReference>
<dbReference type="GO" id="GO:0051539">
    <property type="term" value="F:4 iron, 4 sulfur cluster binding"/>
    <property type="evidence" value="ECO:0007669"/>
    <property type="project" value="UniProtKB-KW"/>
</dbReference>
<dbReference type="InterPro" id="IPR007197">
    <property type="entry name" value="rSAM"/>
</dbReference>
<dbReference type="SUPFAM" id="SSF102114">
    <property type="entry name" value="Radical SAM enzymes"/>
    <property type="match status" value="1"/>
</dbReference>
<dbReference type="InterPro" id="IPR023404">
    <property type="entry name" value="rSAM_horseshoe"/>
</dbReference>
<dbReference type="InterPro" id="IPR006638">
    <property type="entry name" value="Elp3/MiaA/NifB-like_rSAM"/>
</dbReference>
<dbReference type="AlphaFoldDB" id="A0AAW6D258"/>
<dbReference type="InterPro" id="IPR039661">
    <property type="entry name" value="ELP3"/>
</dbReference>
<comment type="caution">
    <text evidence="8">The sequence shown here is derived from an EMBL/GenBank/DDBJ whole genome shotgun (WGS) entry which is preliminary data.</text>
</comment>
<dbReference type="CDD" id="cd01335">
    <property type="entry name" value="Radical_SAM"/>
    <property type="match status" value="1"/>
</dbReference>
<evidence type="ECO:0000256" key="6">
    <source>
        <dbReference type="ARBA" id="ARBA00023014"/>
    </source>
</evidence>
<dbReference type="EMBL" id="JAQLXW010000012">
    <property type="protein sequence ID" value="MDB8004283.1"/>
    <property type="molecule type" value="Genomic_DNA"/>
</dbReference>
<evidence type="ECO:0000313" key="8">
    <source>
        <dbReference type="EMBL" id="MDB8004283.1"/>
    </source>
</evidence>
<dbReference type="SMART" id="SM00729">
    <property type="entry name" value="Elp3"/>
    <property type="match status" value="1"/>
</dbReference>
<dbReference type="SFLD" id="SFLDS00029">
    <property type="entry name" value="Radical_SAM"/>
    <property type="match status" value="1"/>
</dbReference>
<dbReference type="PROSITE" id="PS51918">
    <property type="entry name" value="RADICAL_SAM"/>
    <property type="match status" value="1"/>
</dbReference>
<keyword evidence="6" id="KW-0411">Iron-sulfur</keyword>
<protein>
    <submittedName>
        <fullName evidence="8">TIGR01212 family radical SAM protein</fullName>
    </submittedName>
</protein>
<dbReference type="NCBIfam" id="TIGR01212">
    <property type="entry name" value="TIGR01212 family radical SAM protein"/>
    <property type="match status" value="1"/>
</dbReference>
<keyword evidence="5" id="KW-0408">Iron</keyword>
<organism evidence="8 9">
    <name type="scientific">[Eubacterium] siraeum</name>
    <dbReference type="NCBI Taxonomy" id="39492"/>
    <lineage>
        <taxon>Bacteria</taxon>
        <taxon>Bacillati</taxon>
        <taxon>Bacillota</taxon>
        <taxon>Clostridia</taxon>
        <taxon>Eubacteriales</taxon>
        <taxon>Oscillospiraceae</taxon>
        <taxon>Oscillospiraceae incertae sedis</taxon>
    </lineage>
</organism>
<evidence type="ECO:0000256" key="1">
    <source>
        <dbReference type="ARBA" id="ARBA00001966"/>
    </source>
</evidence>
<dbReference type="GO" id="GO:0003824">
    <property type="term" value="F:catalytic activity"/>
    <property type="evidence" value="ECO:0007669"/>
    <property type="project" value="InterPro"/>
</dbReference>
<dbReference type="SFLD" id="SFLDG01086">
    <property type="entry name" value="elongater_protein-like"/>
    <property type="match status" value="1"/>
</dbReference>